<reference evidence="2 3" key="1">
    <citation type="journal article" date="2019" name="ISME J.">
        <title>Isolation and characterization of a thermophilic sulfur- and iron-reducing thaumarchaeote from a terrestrial acidic hot spring.</title>
        <authorList>
            <person name="Kato S."/>
            <person name="Itoh T."/>
            <person name="Yuki M."/>
            <person name="Nagamori M."/>
            <person name="Ohnishi M."/>
            <person name="Uematsu K."/>
            <person name="Suzuki K."/>
            <person name="Takashina T."/>
            <person name="Ohkuma M."/>
        </authorList>
    </citation>
    <scope>NUCLEOTIDE SEQUENCE [LARGE SCALE GENOMIC DNA]</scope>
    <source>
        <strain evidence="2 3">NAS-02</strain>
    </source>
</reference>
<dbReference type="GO" id="GO:1902555">
    <property type="term" value="C:endoribonuclease complex"/>
    <property type="evidence" value="ECO:0007669"/>
    <property type="project" value="UniProtKB-ARBA"/>
</dbReference>
<dbReference type="GO" id="GO:1990904">
    <property type="term" value="C:ribonucleoprotein complex"/>
    <property type="evidence" value="ECO:0007669"/>
    <property type="project" value="UniProtKB-ARBA"/>
</dbReference>
<keyword evidence="1" id="KW-0819">tRNA processing</keyword>
<dbReference type="InterPro" id="IPR038085">
    <property type="entry name" value="Rnp2-like_sf"/>
</dbReference>
<protein>
    <submittedName>
        <fullName evidence="2">Uncharacterized protein</fullName>
    </submittedName>
</protein>
<dbReference type="AlphaFoldDB" id="A0A4P2VC12"/>
<keyword evidence="3" id="KW-1185">Reference proteome</keyword>
<organism evidence="2 3">
    <name type="scientific">Conexivisphaera calida</name>
    <dbReference type="NCBI Taxonomy" id="1874277"/>
    <lineage>
        <taxon>Archaea</taxon>
        <taxon>Nitrososphaerota</taxon>
        <taxon>Conexivisphaeria</taxon>
        <taxon>Conexivisphaerales</taxon>
        <taxon>Conexivisphaeraceae</taxon>
        <taxon>Conexivisphaera</taxon>
    </lineage>
</organism>
<dbReference type="Proteomes" id="UP000509448">
    <property type="component" value="Chromosome"/>
</dbReference>
<evidence type="ECO:0000313" key="3">
    <source>
        <dbReference type="Proteomes" id="UP000509448"/>
    </source>
</evidence>
<sequence>MRGGITRYIEVAGCAGRENEALPEISRNLRWLLGAVGESQIRLRMEKITGRCVLRVDMARGSLLDAVILAISLSSTGEVYLTPIKSSGTLRGLWKSAAGVPAPNGDARHAKGPGS</sequence>
<dbReference type="EMBL" id="AP018732">
    <property type="protein sequence ID" value="BBE41667.1"/>
    <property type="molecule type" value="Genomic_DNA"/>
</dbReference>
<name>A0A4P2VC12_9ARCH</name>
<proteinExistence type="predicted"/>
<evidence type="ECO:0000313" key="2">
    <source>
        <dbReference type="EMBL" id="BBE41667.1"/>
    </source>
</evidence>
<evidence type="ECO:0000256" key="1">
    <source>
        <dbReference type="ARBA" id="ARBA00022694"/>
    </source>
</evidence>
<gene>
    <name evidence="2" type="ORF">NAS2_0274</name>
</gene>
<dbReference type="GO" id="GO:0008033">
    <property type="term" value="P:tRNA processing"/>
    <property type="evidence" value="ECO:0007669"/>
    <property type="project" value="UniProtKB-KW"/>
</dbReference>
<dbReference type="SUPFAM" id="SSF160350">
    <property type="entry name" value="Rnp2-like"/>
    <property type="match status" value="1"/>
</dbReference>
<dbReference type="KEGG" id="ccai:NAS2_0274"/>
<dbReference type="GeneID" id="55584091"/>
<dbReference type="RefSeq" id="WP_174447985.1">
    <property type="nucleotide sequence ID" value="NZ_AP018732.1"/>
</dbReference>
<accession>A0A4P2VC12</accession>